<keyword evidence="4" id="KW-1185">Reference proteome</keyword>
<name>A0A9W7DAV4_9STRA</name>
<proteinExistence type="predicted"/>
<feature type="compositionally biased region" description="Low complexity" evidence="1">
    <location>
        <begin position="120"/>
        <end position="137"/>
    </location>
</feature>
<keyword evidence="2" id="KW-0732">Signal</keyword>
<reference evidence="3" key="1">
    <citation type="submission" date="2023-04" db="EMBL/GenBank/DDBJ databases">
        <title>Phytophthora lilii NBRC 32176.</title>
        <authorList>
            <person name="Ichikawa N."/>
            <person name="Sato H."/>
            <person name="Tonouchi N."/>
        </authorList>
    </citation>
    <scope>NUCLEOTIDE SEQUENCE</scope>
    <source>
        <strain evidence="3">NBRC 32176</strain>
    </source>
</reference>
<dbReference type="EMBL" id="BSXW01012585">
    <property type="protein sequence ID" value="GMF66267.1"/>
    <property type="molecule type" value="Genomic_DNA"/>
</dbReference>
<protein>
    <submittedName>
        <fullName evidence="3">Unnamed protein product</fullName>
    </submittedName>
</protein>
<feature type="signal peptide" evidence="2">
    <location>
        <begin position="1"/>
        <end position="20"/>
    </location>
</feature>
<gene>
    <name evidence="3" type="ORF">Plil01_001875800</name>
</gene>
<feature type="compositionally biased region" description="Low complexity" evidence="1">
    <location>
        <begin position="34"/>
        <end position="101"/>
    </location>
</feature>
<dbReference type="Proteomes" id="UP001165083">
    <property type="component" value="Unassembled WGS sequence"/>
</dbReference>
<feature type="chain" id="PRO_5040836627" evidence="2">
    <location>
        <begin position="21"/>
        <end position="153"/>
    </location>
</feature>
<dbReference type="OrthoDB" id="129910at2759"/>
<feature type="region of interest" description="Disordered" evidence="1">
    <location>
        <begin position="24"/>
        <end position="137"/>
    </location>
</feature>
<accession>A0A9W7DAV4</accession>
<dbReference type="AlphaFoldDB" id="A0A9W7DAV4"/>
<comment type="caution">
    <text evidence="3">The sequence shown here is derived from an EMBL/GenBank/DDBJ whole genome shotgun (WGS) entry which is preliminary data.</text>
</comment>
<organism evidence="3 4">
    <name type="scientific">Phytophthora lilii</name>
    <dbReference type="NCBI Taxonomy" id="2077276"/>
    <lineage>
        <taxon>Eukaryota</taxon>
        <taxon>Sar</taxon>
        <taxon>Stramenopiles</taxon>
        <taxon>Oomycota</taxon>
        <taxon>Peronosporomycetes</taxon>
        <taxon>Peronosporales</taxon>
        <taxon>Peronosporaceae</taxon>
        <taxon>Phytophthora</taxon>
    </lineage>
</organism>
<evidence type="ECO:0000313" key="4">
    <source>
        <dbReference type="Proteomes" id="UP001165083"/>
    </source>
</evidence>
<evidence type="ECO:0000313" key="3">
    <source>
        <dbReference type="EMBL" id="GMF66267.1"/>
    </source>
</evidence>
<evidence type="ECO:0000256" key="2">
    <source>
        <dbReference type="SAM" id="SignalP"/>
    </source>
</evidence>
<sequence length="153" mass="14851">MTKFSVLTFLLVWMIAIATAQDTSNAGGQAGSVTADPAIPATSPPTTTAPPTNVAPAGVDAAATGAPAAVAAPPAAPASGPAWPANPAPMTGSGSSSFGSDSDIESPVTRKPRTIKDPSRSQPSSPTPTEDSGARTLTTTLGVAALAGLAAML</sequence>
<evidence type="ECO:0000256" key="1">
    <source>
        <dbReference type="SAM" id="MobiDB-lite"/>
    </source>
</evidence>